<evidence type="ECO:0000256" key="4">
    <source>
        <dbReference type="ARBA" id="ARBA00044881"/>
    </source>
</evidence>
<keyword evidence="23" id="KW-1185">Reference proteome</keyword>
<feature type="transmembrane region" description="Helical" evidence="20">
    <location>
        <begin position="408"/>
        <end position="426"/>
    </location>
</feature>
<dbReference type="InterPro" id="IPR052187">
    <property type="entry name" value="MFSD1"/>
</dbReference>
<evidence type="ECO:0000256" key="1">
    <source>
        <dbReference type="ARBA" id="ARBA00004141"/>
    </source>
</evidence>
<dbReference type="SUPFAM" id="SSF103473">
    <property type="entry name" value="MFS general substrate transporter"/>
    <property type="match status" value="1"/>
</dbReference>
<dbReference type="PANTHER" id="PTHR23512">
    <property type="entry name" value="MAJOR FACILITATOR SUPERFAMILY DOMAIN-CONTAINING PROTEIN 1"/>
    <property type="match status" value="1"/>
</dbReference>
<feature type="transmembrane region" description="Helical" evidence="20">
    <location>
        <begin position="275"/>
        <end position="295"/>
    </location>
</feature>
<feature type="transmembrane region" description="Helical" evidence="20">
    <location>
        <begin position="342"/>
        <end position="362"/>
    </location>
</feature>
<keyword evidence="20" id="KW-0472">Membrane</keyword>
<dbReference type="AlphaFoldDB" id="A0A2C5X2V7"/>
<reference evidence="22 23" key="2">
    <citation type="journal article" date="2013" name="IMA Fungus">
        <title>IMA Genome-F 1: Ceratocystis fimbriata: Draft nuclear genome sequence for the plant pathogen, Ceratocystis fimbriata.</title>
        <authorList>
            <person name="Wilken P.M."/>
            <person name="Steenkamp E.T."/>
            <person name="Wingfield M.J."/>
            <person name="de Beer Z.W."/>
            <person name="Wingfield B.D."/>
        </authorList>
    </citation>
    <scope>NUCLEOTIDE SEQUENCE [LARGE SCALE GENOMIC DNA]</scope>
    <source>
        <strain evidence="22 23">CBS 114723</strain>
    </source>
</reference>
<comment type="catalytic activity">
    <reaction evidence="10">
        <text>L-lysyl-L-lysine(out) = L-lysyl-L-lysine(in)</text>
        <dbReference type="Rhea" id="RHEA:79403"/>
        <dbReference type="ChEBI" id="CHEBI:229956"/>
    </reaction>
</comment>
<sequence length="530" mass="58161">MNVTSCDTAIVQSESDHEKNSSSEKVIVGLDQITPSVSSRPASVMSDQVPWKMKISAIILITLVGFGSHWSSGLTSAMKKTLKKELKINNAQYSALEASDDFIKTALMLLTGIVTDRMGGARAMLWGNIAYTIGAVLVAAAAQVRSYKFMIAAYVIQSLGDTATQVAQFKVFSSWFPPSHGFASTLGLELGIGKIGAFVGKATANPIAKSTGDFAWVYWTAVFINIFTNIATSVFYWFSKWCEKRYTGIRDPATGEKLTEKNKNWELDKVVRLPWPFWSVILFSMFQTSTAIIFSQNSTELAQQRFKISEVTAGWYSSMSQYLGFFFVPIIGLFIDVYGQRLTIMFVCGLGMLLSMCMVAWGDTVSGTAASFGIYAVAVSFGPTAIIDGIRTSMWYQEVFGSGYAVKITVNNSMNILVRIITGVIQDHTPDDTYDRVVIAYVFLAAASVAVAIGLLVLGYATDTLGRLQWSRKKRLANGDLLLKLHESFESPANMRRNTLLSKNLLIGLGFMVLGSWAAYFWGVAVGKND</sequence>
<comment type="catalytic activity">
    <reaction evidence="5">
        <text>L-alpha-aminoacyl-L-histidine(out) = L-alpha-aminoacyl-L-histidine(in)</text>
        <dbReference type="Rhea" id="RHEA:79375"/>
        <dbReference type="ChEBI" id="CHEBI:229967"/>
    </reaction>
</comment>
<feature type="region of interest" description="Disordered" evidence="19">
    <location>
        <begin position="1"/>
        <end position="22"/>
    </location>
</feature>
<comment type="catalytic activity">
    <reaction evidence="14">
        <text>L-lysyl-glycine(out) = L-lysyl-glycine(in)</text>
        <dbReference type="Rhea" id="RHEA:79407"/>
        <dbReference type="ChEBI" id="CHEBI:191202"/>
    </reaction>
</comment>
<evidence type="ECO:0000259" key="21">
    <source>
        <dbReference type="PROSITE" id="PS50850"/>
    </source>
</evidence>
<comment type="catalytic activity">
    <reaction evidence="8">
        <text>L-aspartyl-L-lysine(out) = L-aspartyl-L-lysine(in)</text>
        <dbReference type="Rhea" id="RHEA:79411"/>
        <dbReference type="ChEBI" id="CHEBI:229953"/>
    </reaction>
</comment>
<dbReference type="PANTHER" id="PTHR23512:SF12">
    <property type="entry name" value="TRANSPORTER, PUTATIVE (AFU_ORTHOLOGUE AFUA_4G00260)-RELATED"/>
    <property type="match status" value="1"/>
</dbReference>
<evidence type="ECO:0000256" key="11">
    <source>
        <dbReference type="ARBA" id="ARBA00044903"/>
    </source>
</evidence>
<feature type="transmembrane region" description="Helical" evidence="20">
    <location>
        <begin position="368"/>
        <end position="387"/>
    </location>
</feature>
<evidence type="ECO:0000256" key="17">
    <source>
        <dbReference type="ARBA" id="ARBA00045709"/>
    </source>
</evidence>
<evidence type="ECO:0000256" key="6">
    <source>
        <dbReference type="ARBA" id="ARBA00044891"/>
    </source>
</evidence>
<dbReference type="InterPro" id="IPR020846">
    <property type="entry name" value="MFS_dom"/>
</dbReference>
<evidence type="ECO:0000256" key="20">
    <source>
        <dbReference type="SAM" id="Phobius"/>
    </source>
</evidence>
<evidence type="ECO:0000256" key="8">
    <source>
        <dbReference type="ARBA" id="ARBA00044898"/>
    </source>
</evidence>
<gene>
    <name evidence="22" type="primary">MFSD1</name>
    <name evidence="22" type="ORF">CFIMG_003753RA</name>
</gene>
<dbReference type="EMBL" id="APWK03000069">
    <property type="protein sequence ID" value="PHH52373.1"/>
    <property type="molecule type" value="Genomic_DNA"/>
</dbReference>
<comment type="catalytic activity">
    <reaction evidence="4">
        <text>L-alpha-aminoacyl-L-arginine(out) = L-alpha-aminoacyl-L-arginine(in)</text>
        <dbReference type="Rhea" id="RHEA:79367"/>
        <dbReference type="ChEBI" id="CHEBI:229968"/>
    </reaction>
</comment>
<evidence type="ECO:0000256" key="15">
    <source>
        <dbReference type="ARBA" id="ARBA00044985"/>
    </source>
</evidence>
<evidence type="ECO:0000256" key="19">
    <source>
        <dbReference type="SAM" id="MobiDB-lite"/>
    </source>
</evidence>
<dbReference type="STRING" id="1035309.A0A2C5X2V7"/>
<comment type="catalytic activity">
    <reaction evidence="12">
        <text>L-histidyl-L-alpha-amino acid(out) = L-histidyl-L-alpha-amino acid(in)</text>
        <dbReference type="Rhea" id="RHEA:79379"/>
        <dbReference type="ChEBI" id="CHEBI:229964"/>
    </reaction>
</comment>
<protein>
    <recommendedName>
        <fullName evidence="15">Lysosomal dipeptide transporter MFSD1</fullName>
    </recommendedName>
    <alternativeName>
        <fullName evidence="16">Major facilitator superfamily domain-containing protein 1</fullName>
    </alternativeName>
</protein>
<feature type="compositionally biased region" description="Polar residues" evidence="19">
    <location>
        <begin position="1"/>
        <end position="13"/>
    </location>
</feature>
<evidence type="ECO:0000256" key="5">
    <source>
        <dbReference type="ARBA" id="ARBA00044884"/>
    </source>
</evidence>
<dbReference type="InterPro" id="IPR036259">
    <property type="entry name" value="MFS_trans_sf"/>
</dbReference>
<dbReference type="GO" id="GO:0022857">
    <property type="term" value="F:transmembrane transporter activity"/>
    <property type="evidence" value="ECO:0007669"/>
    <property type="project" value="InterPro"/>
</dbReference>
<comment type="catalytic activity">
    <reaction evidence="13">
        <text>L-alanyl-L-lysine(out) = L-alanyl-L-lysine(in)</text>
        <dbReference type="Rhea" id="RHEA:79415"/>
        <dbReference type="ChEBI" id="CHEBI:192470"/>
    </reaction>
</comment>
<feature type="transmembrane region" description="Helical" evidence="20">
    <location>
        <begin position="125"/>
        <end position="144"/>
    </location>
</feature>
<evidence type="ECO:0000256" key="2">
    <source>
        <dbReference type="ARBA" id="ARBA00044876"/>
    </source>
</evidence>
<feature type="domain" description="Major facilitator superfamily (MFS) profile" evidence="21">
    <location>
        <begin position="57"/>
        <end position="465"/>
    </location>
</feature>
<dbReference type="Gene3D" id="1.20.1250.20">
    <property type="entry name" value="MFS general substrate transporter like domains"/>
    <property type="match status" value="2"/>
</dbReference>
<evidence type="ECO:0000256" key="13">
    <source>
        <dbReference type="ARBA" id="ARBA00044919"/>
    </source>
</evidence>
<feature type="transmembrane region" description="Helical" evidence="20">
    <location>
        <begin position="216"/>
        <end position="238"/>
    </location>
</feature>
<evidence type="ECO:0000256" key="16">
    <source>
        <dbReference type="ARBA" id="ARBA00045018"/>
    </source>
</evidence>
<accession>A0A2C5X2V7</accession>
<evidence type="ECO:0000256" key="7">
    <source>
        <dbReference type="ARBA" id="ARBA00044893"/>
    </source>
</evidence>
<evidence type="ECO:0000256" key="18">
    <source>
        <dbReference type="ARBA" id="ARBA00046376"/>
    </source>
</evidence>
<comment type="caution">
    <text evidence="22">The sequence shown here is derived from an EMBL/GenBank/DDBJ whole genome shotgun (WGS) entry which is preliminary data.</text>
</comment>
<reference evidence="22 23" key="1">
    <citation type="journal article" date="2013" name="Fungal Biol.">
        <title>Analysis of microsatellite markers in the genome of the plant pathogen Ceratocystis fimbriata.</title>
        <authorList>
            <person name="Simpson M.C."/>
            <person name="Wilken P.M."/>
            <person name="Coetzee M.P."/>
            <person name="Wingfield M.J."/>
            <person name="Wingfield B.D."/>
        </authorList>
    </citation>
    <scope>NUCLEOTIDE SEQUENCE [LARGE SCALE GENOMIC DNA]</scope>
    <source>
        <strain evidence="22 23">CBS 114723</strain>
    </source>
</reference>
<evidence type="ECO:0000256" key="9">
    <source>
        <dbReference type="ARBA" id="ARBA00044899"/>
    </source>
</evidence>
<dbReference type="OrthoDB" id="424834at2759"/>
<feature type="transmembrane region" description="Helical" evidence="20">
    <location>
        <begin position="438"/>
        <end position="462"/>
    </location>
</feature>
<comment type="catalytic activity">
    <reaction evidence="2">
        <text>L-lysyl-L-alanine(out) = L-lysyl-L-alanine(in)</text>
        <dbReference type="Rhea" id="RHEA:79399"/>
        <dbReference type="ChEBI" id="CHEBI:229954"/>
    </reaction>
</comment>
<dbReference type="InterPro" id="IPR011701">
    <property type="entry name" value="MFS"/>
</dbReference>
<feature type="transmembrane region" description="Helical" evidence="20">
    <location>
        <begin position="315"/>
        <end position="335"/>
    </location>
</feature>
<proteinExistence type="predicted"/>
<dbReference type="Proteomes" id="UP000222788">
    <property type="component" value="Unassembled WGS sequence"/>
</dbReference>
<comment type="catalytic activity">
    <reaction evidence="9">
        <text>L-arginyl-L-alpha-amino acid(out) = L-arginyl-L-alpha-amino acid(in)</text>
        <dbReference type="Rhea" id="RHEA:79371"/>
        <dbReference type="ChEBI" id="CHEBI:84315"/>
    </reaction>
</comment>
<comment type="catalytic activity">
    <reaction evidence="7">
        <text>L-alpha-aminoacyl-L-lysine(out) = L-alpha-aminoacyl-L-lysine(in)</text>
        <dbReference type="Rhea" id="RHEA:79383"/>
        <dbReference type="ChEBI" id="CHEBI:229966"/>
    </reaction>
</comment>
<dbReference type="CDD" id="cd06174">
    <property type="entry name" value="MFS"/>
    <property type="match status" value="1"/>
</dbReference>
<evidence type="ECO:0000256" key="3">
    <source>
        <dbReference type="ARBA" id="ARBA00044878"/>
    </source>
</evidence>
<comment type="catalytic activity">
    <reaction evidence="6">
        <text>L-lysyl-L-alpha-amino acid(out) = L-lysyl-L-alpha-amino acid(in)</text>
        <dbReference type="Rhea" id="RHEA:79387"/>
        <dbReference type="ChEBI" id="CHEBI:229965"/>
    </reaction>
</comment>
<evidence type="ECO:0000256" key="14">
    <source>
        <dbReference type="ARBA" id="ARBA00044924"/>
    </source>
</evidence>
<dbReference type="GO" id="GO:0016020">
    <property type="term" value="C:membrane"/>
    <property type="evidence" value="ECO:0007669"/>
    <property type="project" value="UniProtKB-SubCell"/>
</dbReference>
<evidence type="ECO:0000313" key="23">
    <source>
        <dbReference type="Proteomes" id="UP000222788"/>
    </source>
</evidence>
<keyword evidence="20" id="KW-0812">Transmembrane</keyword>
<dbReference type="PROSITE" id="PS50850">
    <property type="entry name" value="MFS"/>
    <property type="match status" value="1"/>
</dbReference>
<name>A0A2C5X2V7_9PEZI</name>
<comment type="catalytic activity">
    <reaction evidence="11">
        <text>L-arginyl-glycine(out) = L-arginyl-glycine(in)</text>
        <dbReference type="Rhea" id="RHEA:79391"/>
        <dbReference type="ChEBI" id="CHEBI:229955"/>
    </reaction>
</comment>
<comment type="subunit">
    <text evidence="18">Homodimer. Interacts with lysosomal protein GLMP (via lumenal domain); the interaction starts while both proteins are still in the endoplasmic reticulum and is required for stabilization of MFSD1 in lysosomes but has no direct effect on its targeting to lysosomes or transporter activity.</text>
</comment>
<comment type="function">
    <text evidence="17">Lysosomal dipeptide uniporter that selectively exports lysine, arginine or histidine-containing dipeptides with a net positive charge from the lysosome lumen into the cytosol. Could play a role in a specific type of protein O-glycosylation indirectly regulating macrophages migration and tissue invasion. Also essential for liver homeostasis.</text>
</comment>
<comment type="subcellular location">
    <subcellularLocation>
        <location evidence="1">Membrane</location>
        <topology evidence="1">Multi-pass membrane protein</topology>
    </subcellularLocation>
</comment>
<evidence type="ECO:0000313" key="22">
    <source>
        <dbReference type="EMBL" id="PHH52373.1"/>
    </source>
</evidence>
<feature type="transmembrane region" description="Helical" evidence="20">
    <location>
        <begin position="505"/>
        <end position="525"/>
    </location>
</feature>
<keyword evidence="20" id="KW-1133">Transmembrane helix</keyword>
<comment type="catalytic activity">
    <reaction evidence="3">
        <text>L-histidyl-glycine(out) = L-histidyl-glycine(in)</text>
        <dbReference type="Rhea" id="RHEA:79395"/>
        <dbReference type="ChEBI" id="CHEBI:229957"/>
    </reaction>
</comment>
<organism evidence="22 23">
    <name type="scientific">Ceratocystis fimbriata CBS 114723</name>
    <dbReference type="NCBI Taxonomy" id="1035309"/>
    <lineage>
        <taxon>Eukaryota</taxon>
        <taxon>Fungi</taxon>
        <taxon>Dikarya</taxon>
        <taxon>Ascomycota</taxon>
        <taxon>Pezizomycotina</taxon>
        <taxon>Sordariomycetes</taxon>
        <taxon>Hypocreomycetidae</taxon>
        <taxon>Microascales</taxon>
        <taxon>Ceratocystidaceae</taxon>
        <taxon>Ceratocystis</taxon>
    </lineage>
</organism>
<dbReference type="Pfam" id="PF07690">
    <property type="entry name" value="MFS_1"/>
    <property type="match status" value="1"/>
</dbReference>
<evidence type="ECO:0000256" key="10">
    <source>
        <dbReference type="ARBA" id="ARBA00044900"/>
    </source>
</evidence>
<feature type="transmembrane region" description="Helical" evidence="20">
    <location>
        <begin position="55"/>
        <end position="77"/>
    </location>
</feature>
<evidence type="ECO:0000256" key="12">
    <source>
        <dbReference type="ARBA" id="ARBA00044912"/>
    </source>
</evidence>